<accession>A0A834IWV9</accession>
<feature type="domain" description="Nuclear receptor-binding factor 2 MIT" evidence="2">
    <location>
        <begin position="6"/>
        <end position="85"/>
    </location>
</feature>
<dbReference type="PANTHER" id="PTHR14964">
    <property type="entry name" value="NUCLEAR RECEPTOR BINDING FACTOR 2"/>
    <property type="match status" value="1"/>
</dbReference>
<gene>
    <name evidence="3" type="ORF">GWI33_010756</name>
</gene>
<dbReference type="InterPro" id="IPR033393">
    <property type="entry name" value="NRBF2_MIT"/>
</dbReference>
<organism evidence="3 4">
    <name type="scientific">Rhynchophorus ferrugineus</name>
    <name type="common">Red palm weevil</name>
    <name type="synonym">Curculio ferrugineus</name>
    <dbReference type="NCBI Taxonomy" id="354439"/>
    <lineage>
        <taxon>Eukaryota</taxon>
        <taxon>Metazoa</taxon>
        <taxon>Ecdysozoa</taxon>
        <taxon>Arthropoda</taxon>
        <taxon>Hexapoda</taxon>
        <taxon>Insecta</taxon>
        <taxon>Pterygota</taxon>
        <taxon>Neoptera</taxon>
        <taxon>Endopterygota</taxon>
        <taxon>Coleoptera</taxon>
        <taxon>Polyphaga</taxon>
        <taxon>Cucujiformia</taxon>
        <taxon>Curculionidae</taxon>
        <taxon>Dryophthorinae</taxon>
        <taxon>Rhynchophorus</taxon>
    </lineage>
</organism>
<evidence type="ECO:0000256" key="1">
    <source>
        <dbReference type="SAM" id="MobiDB-lite"/>
    </source>
</evidence>
<dbReference type="SUPFAM" id="SSF140361">
    <property type="entry name" value="MIT domain-like"/>
    <property type="match status" value="1"/>
</dbReference>
<dbReference type="AlphaFoldDB" id="A0A834IWV9"/>
<dbReference type="Pfam" id="PF17169">
    <property type="entry name" value="NRBF2_MIT"/>
    <property type="match status" value="1"/>
</dbReference>
<protein>
    <recommendedName>
        <fullName evidence="2">Nuclear receptor-binding factor 2 MIT domain-containing protein</fullName>
    </recommendedName>
</protein>
<sequence>MDVDKAPINRAHQLERKAQSLNRHKKYDQAIEAHKEAAELFKACMALGNNQIMFESMQLQREWNERQIRLLELKKAYMERVEKEKKMNGMTPSKTPQKEAENLEAKIFLAMETHDSLIYYLSNKGVATNDKQTYSTIEEGDEGSVQLVGNKHPKDEATVIEELKVLSGQLRESVHGLLIQLDDRNKEIESLRAHIKHLELVRSSKSENENSSLISSTESSGGASPKSNPPAELDIPSLSGLPQLELLQVPLYDMSNLRQFSVSEVSTKLLRRE</sequence>
<reference evidence="3" key="1">
    <citation type="submission" date="2020-08" db="EMBL/GenBank/DDBJ databases">
        <title>Genome sequencing and assembly of the red palm weevil Rhynchophorus ferrugineus.</title>
        <authorList>
            <person name="Dias G.B."/>
            <person name="Bergman C.M."/>
            <person name="Manee M."/>
        </authorList>
    </citation>
    <scope>NUCLEOTIDE SEQUENCE</scope>
    <source>
        <strain evidence="3">AA-2017</strain>
        <tissue evidence="3">Whole larva</tissue>
    </source>
</reference>
<keyword evidence="4" id="KW-1185">Reference proteome</keyword>
<dbReference type="GO" id="GO:0006914">
    <property type="term" value="P:autophagy"/>
    <property type="evidence" value="ECO:0007669"/>
    <property type="project" value="InterPro"/>
</dbReference>
<comment type="caution">
    <text evidence="3">The sequence shown here is derived from an EMBL/GenBank/DDBJ whole genome shotgun (WGS) entry which is preliminary data.</text>
</comment>
<proteinExistence type="predicted"/>
<evidence type="ECO:0000259" key="2">
    <source>
        <dbReference type="Pfam" id="PF17169"/>
    </source>
</evidence>
<evidence type="ECO:0000313" key="3">
    <source>
        <dbReference type="EMBL" id="KAF7285355.1"/>
    </source>
</evidence>
<dbReference type="Proteomes" id="UP000625711">
    <property type="component" value="Unassembled WGS sequence"/>
</dbReference>
<evidence type="ECO:0000313" key="4">
    <source>
        <dbReference type="Proteomes" id="UP000625711"/>
    </source>
</evidence>
<dbReference type="Gene3D" id="1.20.58.80">
    <property type="entry name" value="Phosphotransferase system, lactose/cellobiose-type IIA subunit"/>
    <property type="match status" value="1"/>
</dbReference>
<dbReference type="InterPro" id="IPR039679">
    <property type="entry name" value="NRBF2"/>
</dbReference>
<dbReference type="PANTHER" id="PTHR14964:SF2">
    <property type="entry name" value="NUCLEAR RECEPTOR-BINDING FACTOR 2"/>
    <property type="match status" value="1"/>
</dbReference>
<feature type="region of interest" description="Disordered" evidence="1">
    <location>
        <begin position="206"/>
        <end position="237"/>
    </location>
</feature>
<dbReference type="OrthoDB" id="3694230at2759"/>
<feature type="compositionally biased region" description="Low complexity" evidence="1">
    <location>
        <begin position="209"/>
        <end position="226"/>
    </location>
</feature>
<dbReference type="EMBL" id="JAACXV010000056">
    <property type="protein sequence ID" value="KAF7285355.1"/>
    <property type="molecule type" value="Genomic_DNA"/>
</dbReference>
<name>A0A834IWV9_RHYFE</name>